<evidence type="ECO:0000256" key="2">
    <source>
        <dbReference type="RuleBase" id="RU000363"/>
    </source>
</evidence>
<dbReference type="Pfam" id="PF13561">
    <property type="entry name" value="adh_short_C2"/>
    <property type="match status" value="1"/>
</dbReference>
<dbReference type="InterPro" id="IPR020904">
    <property type="entry name" value="Sc_DH/Rdtase_CS"/>
</dbReference>
<evidence type="ECO:0000256" key="1">
    <source>
        <dbReference type="ARBA" id="ARBA00023002"/>
    </source>
</evidence>
<dbReference type="InterPro" id="IPR036291">
    <property type="entry name" value="NAD(P)-bd_dom_sf"/>
</dbReference>
<dbReference type="Pfam" id="PF00106">
    <property type="entry name" value="adh_short"/>
    <property type="match status" value="1"/>
</dbReference>
<dbReference type="Gene3D" id="3.40.50.720">
    <property type="entry name" value="NAD(P)-binding Rossmann-like Domain"/>
    <property type="match status" value="1"/>
</dbReference>
<dbReference type="InterPro" id="IPR002347">
    <property type="entry name" value="SDR_fam"/>
</dbReference>
<dbReference type="PRINTS" id="PR00081">
    <property type="entry name" value="GDHRDH"/>
</dbReference>
<dbReference type="FunFam" id="3.40.50.720:FF:000084">
    <property type="entry name" value="Short-chain dehydrogenase reductase"/>
    <property type="match status" value="1"/>
</dbReference>
<dbReference type="Proteomes" id="UP000887574">
    <property type="component" value="Unplaced"/>
</dbReference>
<protein>
    <submittedName>
        <fullName evidence="4">Uncharacterized protein</fullName>
    </submittedName>
</protein>
<proteinExistence type="inferred from homology"/>
<reference evidence="4" key="1">
    <citation type="submission" date="2022-11" db="UniProtKB">
        <authorList>
            <consortium name="WormBaseParasite"/>
        </authorList>
    </citation>
    <scope>IDENTIFICATION</scope>
</reference>
<comment type="similarity">
    <text evidence="2">Belongs to the short-chain dehydrogenases/reductases (SDR) family.</text>
</comment>
<dbReference type="AlphaFoldDB" id="A0A915DQ91"/>
<evidence type="ECO:0000313" key="3">
    <source>
        <dbReference type="Proteomes" id="UP000887574"/>
    </source>
</evidence>
<evidence type="ECO:0000313" key="4">
    <source>
        <dbReference type="WBParaSite" id="jg21983"/>
    </source>
</evidence>
<organism evidence="3 4">
    <name type="scientific">Ditylenchus dipsaci</name>
    <dbReference type="NCBI Taxonomy" id="166011"/>
    <lineage>
        <taxon>Eukaryota</taxon>
        <taxon>Metazoa</taxon>
        <taxon>Ecdysozoa</taxon>
        <taxon>Nematoda</taxon>
        <taxon>Chromadorea</taxon>
        <taxon>Rhabditida</taxon>
        <taxon>Tylenchina</taxon>
        <taxon>Tylenchomorpha</taxon>
        <taxon>Sphaerularioidea</taxon>
        <taxon>Anguinidae</taxon>
        <taxon>Anguininae</taxon>
        <taxon>Ditylenchus</taxon>
    </lineage>
</organism>
<dbReference type="PROSITE" id="PS00061">
    <property type="entry name" value="ADH_SHORT"/>
    <property type="match status" value="1"/>
</dbReference>
<dbReference type="SUPFAM" id="SSF51735">
    <property type="entry name" value="NAD(P)-binding Rossmann-fold domains"/>
    <property type="match status" value="1"/>
</dbReference>
<keyword evidence="1" id="KW-0560">Oxidoreductase</keyword>
<dbReference type="WBParaSite" id="jg21983">
    <property type="protein sequence ID" value="jg21983"/>
    <property type="gene ID" value="jg21983"/>
</dbReference>
<name>A0A915DQ91_9BILA</name>
<dbReference type="GO" id="GO:0016491">
    <property type="term" value="F:oxidoreductase activity"/>
    <property type="evidence" value="ECO:0007669"/>
    <property type="project" value="UniProtKB-KW"/>
</dbReference>
<sequence>MLSRFIGKVAIVTGSSSGIGREAAIGFAKEGACVVVHGQNAEELKNTESMMLEADCCKFGKIDVLVNNAGAASKPRETATSKLIADSLDNFDYLFHLNVRSAVEMTLLALPYLEKTKGNIINVGSVGSTKTFPTSTFYSCTKAALDHFTRNYADKLGVQGIRVNSLNPGSIKTNVVARHNLRNGQEKFEQFAAGHTSLGRIGEVSEVAPILLFLASEQASYVTGATWVVDGGMLVRAL</sequence>
<dbReference type="PANTHER" id="PTHR44115">
    <property type="entry name" value="PROTEIN CBG09704"/>
    <property type="match status" value="1"/>
</dbReference>
<accession>A0A915DQ91</accession>
<dbReference type="PRINTS" id="PR00080">
    <property type="entry name" value="SDRFAMILY"/>
</dbReference>
<dbReference type="PANTHER" id="PTHR44115:SF4">
    <property type="entry name" value="OXIDOREDUCTASE"/>
    <property type="match status" value="1"/>
</dbReference>
<keyword evidence="3" id="KW-1185">Reference proteome</keyword>